<dbReference type="InterPro" id="IPR021265">
    <property type="entry name" value="DUF2842"/>
</dbReference>
<dbReference type="STRING" id="198092.SAMN02745194_04534"/>
<organism evidence="2 3">
    <name type="scientific">Muricoccus roseus</name>
    <dbReference type="NCBI Taxonomy" id="198092"/>
    <lineage>
        <taxon>Bacteria</taxon>
        <taxon>Pseudomonadati</taxon>
        <taxon>Pseudomonadota</taxon>
        <taxon>Alphaproteobacteria</taxon>
        <taxon>Acetobacterales</taxon>
        <taxon>Roseomonadaceae</taxon>
        <taxon>Muricoccus</taxon>
    </lineage>
</organism>
<reference evidence="2 3" key="1">
    <citation type="submission" date="2016-11" db="EMBL/GenBank/DDBJ databases">
        <authorList>
            <person name="Jaros S."/>
            <person name="Januszkiewicz K."/>
            <person name="Wedrychowicz H."/>
        </authorList>
    </citation>
    <scope>NUCLEOTIDE SEQUENCE [LARGE SCALE GENOMIC DNA]</scope>
    <source>
        <strain evidence="2 3">DSM 14916</strain>
    </source>
</reference>
<feature type="transmembrane region" description="Helical" evidence="1">
    <location>
        <begin position="20"/>
        <end position="42"/>
    </location>
</feature>
<evidence type="ECO:0000313" key="2">
    <source>
        <dbReference type="EMBL" id="SHK24754.1"/>
    </source>
</evidence>
<evidence type="ECO:0008006" key="4">
    <source>
        <dbReference type="Google" id="ProtNLM"/>
    </source>
</evidence>
<evidence type="ECO:0000313" key="3">
    <source>
        <dbReference type="Proteomes" id="UP000184387"/>
    </source>
</evidence>
<keyword evidence="1" id="KW-0812">Transmembrane</keyword>
<dbReference type="AlphaFoldDB" id="A0A1M6QX32"/>
<dbReference type="Pfam" id="PF11003">
    <property type="entry name" value="DUF2842"/>
    <property type="match status" value="1"/>
</dbReference>
<evidence type="ECO:0000256" key="1">
    <source>
        <dbReference type="SAM" id="Phobius"/>
    </source>
</evidence>
<protein>
    <recommendedName>
        <fullName evidence="4">DUF2842 domain-containing protein</fullName>
    </recommendedName>
</protein>
<keyword evidence="1" id="KW-0472">Membrane</keyword>
<gene>
    <name evidence="2" type="ORF">SAMN02745194_04534</name>
</gene>
<name>A0A1M6QX32_9PROT</name>
<proteinExistence type="predicted"/>
<feature type="transmembrane region" description="Helical" evidence="1">
    <location>
        <begin position="48"/>
        <end position="68"/>
    </location>
</feature>
<sequence>MEGGLARRRECGTSTGMSRVPVATIAGILGFLLYIGAVVALADLVLPHHWLLQVAYFTVAGMAWVWPVGRLMRWAARK</sequence>
<accession>A0A1M6QX32</accession>
<keyword evidence="1" id="KW-1133">Transmembrane helix</keyword>
<dbReference type="Proteomes" id="UP000184387">
    <property type="component" value="Unassembled WGS sequence"/>
</dbReference>
<dbReference type="EMBL" id="FQZF01000039">
    <property type="protein sequence ID" value="SHK24754.1"/>
    <property type="molecule type" value="Genomic_DNA"/>
</dbReference>
<keyword evidence="3" id="KW-1185">Reference proteome</keyword>